<accession>A0A7Y8KYX9</accession>
<dbReference type="EMBL" id="VYGV01000013">
    <property type="protein sequence ID" value="NWF46573.1"/>
    <property type="molecule type" value="Genomic_DNA"/>
</dbReference>
<dbReference type="SUPFAM" id="SSF53474">
    <property type="entry name" value="alpha/beta-Hydrolases"/>
    <property type="match status" value="1"/>
</dbReference>
<organism evidence="2 3">
    <name type="scientific">Hydrogenophaga aromaticivorans</name>
    <dbReference type="NCBI Taxonomy" id="2610898"/>
    <lineage>
        <taxon>Bacteria</taxon>
        <taxon>Pseudomonadati</taxon>
        <taxon>Pseudomonadota</taxon>
        <taxon>Betaproteobacteria</taxon>
        <taxon>Burkholderiales</taxon>
        <taxon>Comamonadaceae</taxon>
        <taxon>Hydrogenophaga</taxon>
    </lineage>
</organism>
<feature type="compositionally biased region" description="Polar residues" evidence="1">
    <location>
        <begin position="512"/>
        <end position="533"/>
    </location>
</feature>
<feature type="region of interest" description="Disordered" evidence="1">
    <location>
        <begin position="502"/>
        <end position="540"/>
    </location>
</feature>
<feature type="compositionally biased region" description="Basic and acidic residues" evidence="1">
    <location>
        <begin position="399"/>
        <end position="412"/>
    </location>
</feature>
<keyword evidence="3" id="KW-1185">Reference proteome</keyword>
<protein>
    <submittedName>
        <fullName evidence="2">Uncharacterized protein</fullName>
    </submittedName>
</protein>
<dbReference type="Proteomes" id="UP000545507">
    <property type="component" value="Unassembled WGS sequence"/>
</dbReference>
<dbReference type="Gene3D" id="3.40.50.1820">
    <property type="entry name" value="alpha/beta hydrolase"/>
    <property type="match status" value="1"/>
</dbReference>
<reference evidence="2 3" key="1">
    <citation type="submission" date="2019-09" db="EMBL/GenBank/DDBJ databases">
        <title>Hydrogenophaga aromatica sp. nov., isolated from a para-xylene-degrading enrichment culture.</title>
        <authorList>
            <person name="Tancsics A."/>
            <person name="Banerjee S."/>
        </authorList>
    </citation>
    <scope>NUCLEOTIDE SEQUENCE [LARGE SCALE GENOMIC DNA]</scope>
    <source>
        <strain evidence="2 3">D2P1</strain>
    </source>
</reference>
<evidence type="ECO:0000313" key="3">
    <source>
        <dbReference type="Proteomes" id="UP000545507"/>
    </source>
</evidence>
<sequence>MRLAYWAYEHKDILEAEKVAKYPVSWKHAEPGEELPADWPVARQDAEGRLLPGSPEGWNTQHNADGQLENQFKVSINRETHEITFDFKGSDAWSNWKSDLGNAGASEFAKIQEQAQRAFEALKNDERYKDYRFAATGHSLGGGMTQSFALRNNIDAYVYNSLPIARETIRGDYYKDVGGYDAALARYQASGRQVHDVRTPNDIATYNYEGVWQGQYLSRRMGQEPTVLPGPSVPNFLKTALMLSGSGTLVAGAIMGQDHANQALFNAQQGLSVNAQGRYRIPEGHADFARVPPEARQLFAKLGGSPVIKASCVATSDDVSPFDRFHIRHEDGSMEHIGVNTRTGDVEIDHYDKRGQRTLIEMNGRRAQPARVTEFDAEGQPIKTETVAMREGAPPSGHEQTRMAHAEPRKPAPESAPALSPGQQAQFSQAYRQTSEALQRQGLTPTQISQVCAAAVAHCARVGQGEPERFLVSKDGQRLGVVHEGRILSEMPIAPALARGTEAHLAQAAQPRETTPAVNEQAQASQHVASAPQTPAPVRI</sequence>
<gene>
    <name evidence="2" type="ORF">F3K02_15135</name>
</gene>
<evidence type="ECO:0000313" key="2">
    <source>
        <dbReference type="EMBL" id="NWF46573.1"/>
    </source>
</evidence>
<dbReference type="AlphaFoldDB" id="A0A7Y8KYX9"/>
<feature type="region of interest" description="Disordered" evidence="1">
    <location>
        <begin position="390"/>
        <end position="428"/>
    </location>
</feature>
<comment type="caution">
    <text evidence="2">The sequence shown here is derived from an EMBL/GenBank/DDBJ whole genome shotgun (WGS) entry which is preliminary data.</text>
</comment>
<evidence type="ECO:0000256" key="1">
    <source>
        <dbReference type="SAM" id="MobiDB-lite"/>
    </source>
</evidence>
<dbReference type="InterPro" id="IPR029058">
    <property type="entry name" value="AB_hydrolase_fold"/>
</dbReference>
<name>A0A7Y8KYX9_9BURK</name>
<dbReference type="Pfam" id="PF26363">
    <property type="entry name" value="Phospholipase-like"/>
    <property type="match status" value="1"/>
</dbReference>
<proteinExistence type="predicted"/>
<dbReference type="RefSeq" id="WP_177136476.1">
    <property type="nucleotide sequence ID" value="NZ_VYGV01000013.1"/>
</dbReference>